<gene>
    <name evidence="2" type="primary">Acey_s0093.g2673</name>
    <name evidence="2" type="ORF">Y032_0093g2673</name>
</gene>
<protein>
    <submittedName>
        <fullName evidence="2">Uncharacterized protein</fullName>
    </submittedName>
</protein>
<name>A0A016TLN0_9BILA</name>
<feature type="compositionally biased region" description="Polar residues" evidence="1">
    <location>
        <begin position="145"/>
        <end position="156"/>
    </location>
</feature>
<dbReference type="Proteomes" id="UP000024635">
    <property type="component" value="Unassembled WGS sequence"/>
</dbReference>
<dbReference type="EMBL" id="JARK01001429">
    <property type="protein sequence ID" value="EYC03586.1"/>
    <property type="molecule type" value="Genomic_DNA"/>
</dbReference>
<sequence length="241" mass="27271">MIAWHSFTRTTCGHLDCIQKAPIVIMPSSQSHQEEDQHSAGEIEQQHKEEQSVPMYQSRPRQVGTNGEGTDLKSTLQRMERKMETINESISRTNASFRYSMVVLEDLAVRVKGMEARDRGKGNLQPATAHTCMQPPQPEPASQVLRAQSPQPSSSGIPATAKDCVFCGGRHWATNCERFTTLTARRNRVYELQRCERCLTPNKHLVTACSAKSSCFYCKRANRSTEMTKHHSAFCVYQFEM</sequence>
<evidence type="ECO:0000313" key="2">
    <source>
        <dbReference type="EMBL" id="EYC03586.1"/>
    </source>
</evidence>
<proteinExistence type="predicted"/>
<feature type="region of interest" description="Disordered" evidence="1">
    <location>
        <begin position="117"/>
        <end position="156"/>
    </location>
</feature>
<feature type="region of interest" description="Disordered" evidence="1">
    <location>
        <begin position="28"/>
        <end position="71"/>
    </location>
</feature>
<comment type="caution">
    <text evidence="2">The sequence shown here is derived from an EMBL/GenBank/DDBJ whole genome shotgun (WGS) entry which is preliminary data.</text>
</comment>
<feature type="compositionally biased region" description="Basic and acidic residues" evidence="1">
    <location>
        <begin position="32"/>
        <end position="51"/>
    </location>
</feature>
<evidence type="ECO:0000313" key="3">
    <source>
        <dbReference type="Proteomes" id="UP000024635"/>
    </source>
</evidence>
<evidence type="ECO:0000256" key="1">
    <source>
        <dbReference type="SAM" id="MobiDB-lite"/>
    </source>
</evidence>
<reference evidence="3" key="1">
    <citation type="journal article" date="2015" name="Nat. Genet.">
        <title>The genome and transcriptome of the zoonotic hookworm Ancylostoma ceylanicum identify infection-specific gene families.</title>
        <authorList>
            <person name="Schwarz E.M."/>
            <person name="Hu Y."/>
            <person name="Antoshechkin I."/>
            <person name="Miller M.M."/>
            <person name="Sternberg P.W."/>
            <person name="Aroian R.V."/>
        </authorList>
    </citation>
    <scope>NUCLEOTIDE SEQUENCE</scope>
    <source>
        <strain evidence="3">HY135</strain>
    </source>
</reference>
<keyword evidence="3" id="KW-1185">Reference proteome</keyword>
<accession>A0A016TLN0</accession>
<dbReference type="AlphaFoldDB" id="A0A016TLN0"/>
<organism evidence="2 3">
    <name type="scientific">Ancylostoma ceylanicum</name>
    <dbReference type="NCBI Taxonomy" id="53326"/>
    <lineage>
        <taxon>Eukaryota</taxon>
        <taxon>Metazoa</taxon>
        <taxon>Ecdysozoa</taxon>
        <taxon>Nematoda</taxon>
        <taxon>Chromadorea</taxon>
        <taxon>Rhabditida</taxon>
        <taxon>Rhabditina</taxon>
        <taxon>Rhabditomorpha</taxon>
        <taxon>Strongyloidea</taxon>
        <taxon>Ancylostomatidae</taxon>
        <taxon>Ancylostomatinae</taxon>
        <taxon>Ancylostoma</taxon>
    </lineage>
</organism>